<feature type="transmembrane region" description="Helical" evidence="5">
    <location>
        <begin position="46"/>
        <end position="70"/>
    </location>
</feature>
<evidence type="ECO:0000256" key="2">
    <source>
        <dbReference type="ARBA" id="ARBA00022692"/>
    </source>
</evidence>
<name>A0A9P6E0S7_9AGAM</name>
<evidence type="ECO:0000313" key="7">
    <source>
        <dbReference type="EMBL" id="KAF9518213.1"/>
    </source>
</evidence>
<feature type="transmembrane region" description="Helical" evidence="5">
    <location>
        <begin position="16"/>
        <end position="34"/>
    </location>
</feature>
<keyword evidence="4 5" id="KW-0472">Membrane</keyword>
<dbReference type="InterPro" id="IPR037185">
    <property type="entry name" value="EmrE-like"/>
</dbReference>
<evidence type="ECO:0000259" key="6">
    <source>
        <dbReference type="Pfam" id="PF03151"/>
    </source>
</evidence>
<evidence type="ECO:0000256" key="4">
    <source>
        <dbReference type="ARBA" id="ARBA00023136"/>
    </source>
</evidence>
<evidence type="ECO:0000256" key="5">
    <source>
        <dbReference type="SAM" id="Phobius"/>
    </source>
</evidence>
<organism evidence="7 8">
    <name type="scientific">Hydnum rufescens UP504</name>
    <dbReference type="NCBI Taxonomy" id="1448309"/>
    <lineage>
        <taxon>Eukaryota</taxon>
        <taxon>Fungi</taxon>
        <taxon>Dikarya</taxon>
        <taxon>Basidiomycota</taxon>
        <taxon>Agaricomycotina</taxon>
        <taxon>Agaricomycetes</taxon>
        <taxon>Cantharellales</taxon>
        <taxon>Hydnaceae</taxon>
        <taxon>Hydnum</taxon>
    </lineage>
</organism>
<comment type="subcellular location">
    <subcellularLocation>
        <location evidence="1">Membrane</location>
        <topology evidence="1">Multi-pass membrane protein</topology>
    </subcellularLocation>
</comment>
<dbReference type="SUPFAM" id="SSF103481">
    <property type="entry name" value="Multidrug resistance efflux transporter EmrE"/>
    <property type="match status" value="1"/>
</dbReference>
<dbReference type="InterPro" id="IPR050186">
    <property type="entry name" value="TPT_transporter"/>
</dbReference>
<keyword evidence="2 5" id="KW-0812">Transmembrane</keyword>
<gene>
    <name evidence="7" type="ORF">BS47DRAFT_1375388</name>
</gene>
<dbReference type="InterPro" id="IPR004853">
    <property type="entry name" value="Sugar_P_trans_dom"/>
</dbReference>
<accession>A0A9P6E0S7</accession>
<dbReference type="Proteomes" id="UP000886523">
    <property type="component" value="Unassembled WGS sequence"/>
</dbReference>
<feature type="transmembrane region" description="Helical" evidence="5">
    <location>
        <begin position="90"/>
        <end position="108"/>
    </location>
</feature>
<comment type="caution">
    <text evidence="7">The sequence shown here is derived from an EMBL/GenBank/DDBJ whole genome shotgun (WGS) entry which is preliminary data.</text>
</comment>
<feature type="transmembrane region" description="Helical" evidence="5">
    <location>
        <begin position="178"/>
        <end position="198"/>
    </location>
</feature>
<sequence>MSAANPQDVSPSRIKLAAVVGFYMTAALVMVFVNKAVLISTPDLPLTFLFIQLALAVVLLHLASLVASGFPDSEYARKLELPSLSWSVSWKLLPVVSVNIIGLVFNTLCLRDVDASFFQIARGLLLPLTIAVSFVQTRLPPMRPVVRAAVLVTAGFFVGASPASLWSSSRTLPLDVTGLSLFYGCMSSLMIAVHAVLVKSAHSYVGNSSIKLAYFTNLGSAIALIPVIGLAGEVNTLLERRASAGSQWLTFAVGSVVTGVFGFFLCMAGLISIKTTSPVTHMFVSAGRSVIQTILGVIIFKDIITSNRLFSICIITVGTLYFTWVKSLNSPSAGADVEKQAGEHHG</sequence>
<reference evidence="7" key="1">
    <citation type="journal article" date="2020" name="Nat. Commun.">
        <title>Large-scale genome sequencing of mycorrhizal fungi provides insights into the early evolution of symbiotic traits.</title>
        <authorList>
            <person name="Miyauchi S."/>
            <person name="Kiss E."/>
            <person name="Kuo A."/>
            <person name="Drula E."/>
            <person name="Kohler A."/>
            <person name="Sanchez-Garcia M."/>
            <person name="Morin E."/>
            <person name="Andreopoulos B."/>
            <person name="Barry K.W."/>
            <person name="Bonito G."/>
            <person name="Buee M."/>
            <person name="Carver A."/>
            <person name="Chen C."/>
            <person name="Cichocki N."/>
            <person name="Clum A."/>
            <person name="Culley D."/>
            <person name="Crous P.W."/>
            <person name="Fauchery L."/>
            <person name="Girlanda M."/>
            <person name="Hayes R.D."/>
            <person name="Keri Z."/>
            <person name="LaButti K."/>
            <person name="Lipzen A."/>
            <person name="Lombard V."/>
            <person name="Magnuson J."/>
            <person name="Maillard F."/>
            <person name="Murat C."/>
            <person name="Nolan M."/>
            <person name="Ohm R.A."/>
            <person name="Pangilinan J."/>
            <person name="Pereira M.F."/>
            <person name="Perotto S."/>
            <person name="Peter M."/>
            <person name="Pfister S."/>
            <person name="Riley R."/>
            <person name="Sitrit Y."/>
            <person name="Stielow J.B."/>
            <person name="Szollosi G."/>
            <person name="Zifcakova L."/>
            <person name="Stursova M."/>
            <person name="Spatafora J.W."/>
            <person name="Tedersoo L."/>
            <person name="Vaario L.M."/>
            <person name="Yamada A."/>
            <person name="Yan M."/>
            <person name="Wang P."/>
            <person name="Xu J."/>
            <person name="Bruns T."/>
            <person name="Baldrian P."/>
            <person name="Vilgalys R."/>
            <person name="Dunand C."/>
            <person name="Henrissat B."/>
            <person name="Grigoriev I.V."/>
            <person name="Hibbett D."/>
            <person name="Nagy L.G."/>
            <person name="Martin F.M."/>
        </authorList>
    </citation>
    <scope>NUCLEOTIDE SEQUENCE</scope>
    <source>
        <strain evidence="7">UP504</strain>
    </source>
</reference>
<dbReference type="EMBL" id="MU128926">
    <property type="protein sequence ID" value="KAF9518213.1"/>
    <property type="molecule type" value="Genomic_DNA"/>
</dbReference>
<feature type="transmembrane region" description="Helical" evidence="5">
    <location>
        <begin position="307"/>
        <end position="324"/>
    </location>
</feature>
<feature type="transmembrane region" description="Helical" evidence="5">
    <location>
        <begin position="218"/>
        <end position="238"/>
    </location>
</feature>
<evidence type="ECO:0000313" key="8">
    <source>
        <dbReference type="Proteomes" id="UP000886523"/>
    </source>
</evidence>
<feature type="transmembrane region" description="Helical" evidence="5">
    <location>
        <begin position="120"/>
        <end position="139"/>
    </location>
</feature>
<dbReference type="Pfam" id="PF03151">
    <property type="entry name" value="TPT"/>
    <property type="match status" value="1"/>
</dbReference>
<feature type="transmembrane region" description="Helical" evidence="5">
    <location>
        <begin position="250"/>
        <end position="273"/>
    </location>
</feature>
<feature type="transmembrane region" description="Helical" evidence="5">
    <location>
        <begin position="145"/>
        <end position="166"/>
    </location>
</feature>
<protein>
    <recommendedName>
        <fullName evidence="6">Sugar phosphate transporter domain-containing protein</fullName>
    </recommendedName>
</protein>
<keyword evidence="3 5" id="KW-1133">Transmembrane helix</keyword>
<dbReference type="GO" id="GO:0016020">
    <property type="term" value="C:membrane"/>
    <property type="evidence" value="ECO:0007669"/>
    <property type="project" value="UniProtKB-SubCell"/>
</dbReference>
<evidence type="ECO:0000256" key="1">
    <source>
        <dbReference type="ARBA" id="ARBA00004141"/>
    </source>
</evidence>
<keyword evidence="8" id="KW-1185">Reference proteome</keyword>
<proteinExistence type="predicted"/>
<dbReference type="PANTHER" id="PTHR11132">
    <property type="entry name" value="SOLUTE CARRIER FAMILY 35"/>
    <property type="match status" value="1"/>
</dbReference>
<feature type="domain" description="Sugar phosphate transporter" evidence="6">
    <location>
        <begin position="15"/>
        <end position="321"/>
    </location>
</feature>
<evidence type="ECO:0000256" key="3">
    <source>
        <dbReference type="ARBA" id="ARBA00022989"/>
    </source>
</evidence>
<dbReference type="AlphaFoldDB" id="A0A9P6E0S7"/>
<dbReference type="OrthoDB" id="5547497at2759"/>